<dbReference type="PANTHER" id="PTHR33353">
    <property type="entry name" value="PUTATIVE (AFU_ORTHOLOGUE AFUA_1G12560)-RELATED"/>
    <property type="match status" value="1"/>
</dbReference>
<dbReference type="Gene3D" id="2.70.50.70">
    <property type="match status" value="1"/>
</dbReference>
<evidence type="ECO:0000256" key="14">
    <source>
        <dbReference type="ARBA" id="ARBA00045077"/>
    </source>
</evidence>
<evidence type="ECO:0000256" key="7">
    <source>
        <dbReference type="ARBA" id="ARBA00023002"/>
    </source>
</evidence>
<dbReference type="GO" id="GO:0005576">
    <property type="term" value="C:extracellular region"/>
    <property type="evidence" value="ECO:0007669"/>
    <property type="project" value="UniProtKB-SubCell"/>
</dbReference>
<dbReference type="GO" id="GO:0030245">
    <property type="term" value="P:cellulose catabolic process"/>
    <property type="evidence" value="ECO:0007669"/>
    <property type="project" value="UniProtKB-KW"/>
</dbReference>
<evidence type="ECO:0000256" key="11">
    <source>
        <dbReference type="ARBA" id="ARBA00023277"/>
    </source>
</evidence>
<evidence type="ECO:0000259" key="16">
    <source>
        <dbReference type="Pfam" id="PF03443"/>
    </source>
</evidence>
<keyword evidence="7" id="KW-0560">Oxidoreductase</keyword>
<dbReference type="GO" id="GO:0046872">
    <property type="term" value="F:metal ion binding"/>
    <property type="evidence" value="ECO:0007669"/>
    <property type="project" value="UniProtKB-KW"/>
</dbReference>
<comment type="cofactor">
    <cofactor evidence="1">
        <name>Cu(2+)</name>
        <dbReference type="ChEBI" id="CHEBI:29036"/>
    </cofactor>
</comment>
<sequence>MGSRPFTTSALRRCILDEPPVRRQLGMVVGTRGSRLHSGVRRLGPSSRSLALNQRVFVTTIPKSVPSGEYLVRMEHIGLHQTGHPEVFMSCAQIKVVNGGTGKPPMVEIPGYLSKDDPSLIVDIYWPVPTSYEVPGPKPYRGQPDMCSIKSRA</sequence>
<dbReference type="AlphaFoldDB" id="A0A4Y7SM13"/>
<evidence type="ECO:0000256" key="2">
    <source>
        <dbReference type="ARBA" id="ARBA00004613"/>
    </source>
</evidence>
<keyword evidence="9" id="KW-0503">Monooxygenase</keyword>
<keyword evidence="18" id="KW-1185">Reference proteome</keyword>
<evidence type="ECO:0000256" key="15">
    <source>
        <dbReference type="ARBA" id="ARBA00047174"/>
    </source>
</evidence>
<comment type="caution">
    <text evidence="17">The sequence shown here is derived from an EMBL/GenBank/DDBJ whole genome shotgun (WGS) entry which is preliminary data.</text>
</comment>
<comment type="catalytic activity">
    <reaction evidence="14">
        <text>[(1-&gt;4)-beta-D-glucosyl]n+m + reduced acceptor + O2 = 4-dehydro-beta-D-glucosyl-[(1-&gt;4)-beta-D-glucosyl]n-1 + [(1-&gt;4)-beta-D-glucosyl]m + acceptor + H2O.</text>
        <dbReference type="EC" id="1.14.99.56"/>
    </reaction>
</comment>
<evidence type="ECO:0000256" key="5">
    <source>
        <dbReference type="ARBA" id="ARBA00022729"/>
    </source>
</evidence>
<keyword evidence="12" id="KW-0624">Polysaccharide degradation</keyword>
<dbReference type="InterPro" id="IPR049892">
    <property type="entry name" value="AA9"/>
</dbReference>
<comment type="similarity">
    <text evidence="13">Belongs to the polysaccharide monooxygenase AA9 family.</text>
</comment>
<dbReference type="OrthoDB" id="4849160at2759"/>
<reference evidence="17 18" key="1">
    <citation type="journal article" date="2019" name="Nat. Ecol. Evol.">
        <title>Megaphylogeny resolves global patterns of mushroom evolution.</title>
        <authorList>
            <person name="Varga T."/>
            <person name="Krizsan K."/>
            <person name="Foldi C."/>
            <person name="Dima B."/>
            <person name="Sanchez-Garcia M."/>
            <person name="Sanchez-Ramirez S."/>
            <person name="Szollosi G.J."/>
            <person name="Szarkandi J.G."/>
            <person name="Papp V."/>
            <person name="Albert L."/>
            <person name="Andreopoulos W."/>
            <person name="Angelini C."/>
            <person name="Antonin V."/>
            <person name="Barry K.W."/>
            <person name="Bougher N.L."/>
            <person name="Buchanan P."/>
            <person name="Buyck B."/>
            <person name="Bense V."/>
            <person name="Catcheside P."/>
            <person name="Chovatia M."/>
            <person name="Cooper J."/>
            <person name="Damon W."/>
            <person name="Desjardin D."/>
            <person name="Finy P."/>
            <person name="Geml J."/>
            <person name="Haridas S."/>
            <person name="Hughes K."/>
            <person name="Justo A."/>
            <person name="Karasinski D."/>
            <person name="Kautmanova I."/>
            <person name="Kiss B."/>
            <person name="Kocsube S."/>
            <person name="Kotiranta H."/>
            <person name="LaButti K.M."/>
            <person name="Lechner B.E."/>
            <person name="Liimatainen K."/>
            <person name="Lipzen A."/>
            <person name="Lukacs Z."/>
            <person name="Mihaltcheva S."/>
            <person name="Morgado L.N."/>
            <person name="Niskanen T."/>
            <person name="Noordeloos M.E."/>
            <person name="Ohm R.A."/>
            <person name="Ortiz-Santana B."/>
            <person name="Ovrebo C."/>
            <person name="Racz N."/>
            <person name="Riley R."/>
            <person name="Savchenko A."/>
            <person name="Shiryaev A."/>
            <person name="Soop K."/>
            <person name="Spirin V."/>
            <person name="Szebenyi C."/>
            <person name="Tomsovsky M."/>
            <person name="Tulloss R.E."/>
            <person name="Uehling J."/>
            <person name="Grigoriev I.V."/>
            <person name="Vagvolgyi C."/>
            <person name="Papp T."/>
            <person name="Martin F.M."/>
            <person name="Miettinen O."/>
            <person name="Hibbett D.S."/>
            <person name="Nagy L.G."/>
        </authorList>
    </citation>
    <scope>NUCLEOTIDE SEQUENCE [LARGE SCALE GENOMIC DNA]</scope>
    <source>
        <strain evidence="17 18">FP101781</strain>
    </source>
</reference>
<keyword evidence="5" id="KW-0732">Signal</keyword>
<dbReference type="Pfam" id="PF03443">
    <property type="entry name" value="AA9"/>
    <property type="match status" value="1"/>
</dbReference>
<evidence type="ECO:0000256" key="8">
    <source>
        <dbReference type="ARBA" id="ARBA00023008"/>
    </source>
</evidence>
<evidence type="ECO:0000256" key="4">
    <source>
        <dbReference type="ARBA" id="ARBA00022723"/>
    </source>
</evidence>
<dbReference type="PANTHER" id="PTHR33353:SF10">
    <property type="entry name" value="ENDO-BETA-1,4-GLUCANASE D"/>
    <property type="match status" value="1"/>
</dbReference>
<proteinExistence type="inferred from homology"/>
<keyword evidence="6" id="KW-0136">Cellulose degradation</keyword>
<name>A0A4Y7SM13_COPMI</name>
<keyword evidence="11" id="KW-0119">Carbohydrate metabolism</keyword>
<dbReference type="GO" id="GO:0004497">
    <property type="term" value="F:monooxygenase activity"/>
    <property type="evidence" value="ECO:0007669"/>
    <property type="project" value="UniProtKB-KW"/>
</dbReference>
<feature type="domain" description="Auxiliary Activity family 9 catalytic" evidence="16">
    <location>
        <begin position="51"/>
        <end position="132"/>
    </location>
</feature>
<keyword evidence="4" id="KW-0479">Metal-binding</keyword>
<dbReference type="STRING" id="71717.A0A4Y7SM13"/>
<dbReference type="InterPro" id="IPR005103">
    <property type="entry name" value="AA9_LPMO"/>
</dbReference>
<evidence type="ECO:0000313" key="18">
    <source>
        <dbReference type="Proteomes" id="UP000298030"/>
    </source>
</evidence>
<evidence type="ECO:0000256" key="12">
    <source>
        <dbReference type="ARBA" id="ARBA00023326"/>
    </source>
</evidence>
<evidence type="ECO:0000256" key="9">
    <source>
        <dbReference type="ARBA" id="ARBA00023033"/>
    </source>
</evidence>
<accession>A0A4Y7SM13</accession>
<evidence type="ECO:0000256" key="10">
    <source>
        <dbReference type="ARBA" id="ARBA00023157"/>
    </source>
</evidence>
<comment type="subcellular location">
    <subcellularLocation>
        <location evidence="2">Secreted</location>
    </subcellularLocation>
</comment>
<evidence type="ECO:0000256" key="13">
    <source>
        <dbReference type="ARBA" id="ARBA00044502"/>
    </source>
</evidence>
<organism evidence="17 18">
    <name type="scientific">Coprinellus micaceus</name>
    <name type="common">Glistening ink-cap mushroom</name>
    <name type="synonym">Coprinus micaceus</name>
    <dbReference type="NCBI Taxonomy" id="71717"/>
    <lineage>
        <taxon>Eukaryota</taxon>
        <taxon>Fungi</taxon>
        <taxon>Dikarya</taxon>
        <taxon>Basidiomycota</taxon>
        <taxon>Agaricomycotina</taxon>
        <taxon>Agaricomycetes</taxon>
        <taxon>Agaricomycetidae</taxon>
        <taxon>Agaricales</taxon>
        <taxon>Agaricineae</taxon>
        <taxon>Psathyrellaceae</taxon>
        <taxon>Coprinellus</taxon>
    </lineage>
</organism>
<dbReference type="Proteomes" id="UP000298030">
    <property type="component" value="Unassembled WGS sequence"/>
</dbReference>
<keyword evidence="8" id="KW-0186">Copper</keyword>
<evidence type="ECO:0000256" key="3">
    <source>
        <dbReference type="ARBA" id="ARBA00022525"/>
    </source>
</evidence>
<keyword evidence="3" id="KW-0964">Secreted</keyword>
<evidence type="ECO:0000256" key="6">
    <source>
        <dbReference type="ARBA" id="ARBA00023001"/>
    </source>
</evidence>
<evidence type="ECO:0000313" key="17">
    <source>
        <dbReference type="EMBL" id="TEB22927.1"/>
    </source>
</evidence>
<evidence type="ECO:0000256" key="1">
    <source>
        <dbReference type="ARBA" id="ARBA00001973"/>
    </source>
</evidence>
<dbReference type="EMBL" id="QPFP01000084">
    <property type="protein sequence ID" value="TEB22927.1"/>
    <property type="molecule type" value="Genomic_DNA"/>
</dbReference>
<dbReference type="EC" id="1.14.99.56" evidence="15"/>
<keyword evidence="10" id="KW-1015">Disulfide bond</keyword>
<protein>
    <recommendedName>
        <fullName evidence="15">lytic cellulose monooxygenase (C4-dehydrogenating)</fullName>
        <ecNumber evidence="15">1.14.99.56</ecNumber>
    </recommendedName>
</protein>
<gene>
    <name evidence="17" type="ORF">FA13DRAFT_1466304</name>
</gene>